<protein>
    <submittedName>
        <fullName evidence="1">Uncharacterized protein</fullName>
    </submittedName>
</protein>
<dbReference type="Proteomes" id="UP000198405">
    <property type="component" value="Unassembled WGS sequence"/>
</dbReference>
<dbReference type="RefSeq" id="WP_089323327.1">
    <property type="nucleotide sequence ID" value="NZ_FZOB01000009.1"/>
</dbReference>
<dbReference type="OrthoDB" id="9836189at2"/>
<evidence type="ECO:0000313" key="2">
    <source>
        <dbReference type="Proteomes" id="UP000198405"/>
    </source>
</evidence>
<gene>
    <name evidence="1" type="ORF">SAMN06265340_10924</name>
</gene>
<sequence length="147" mass="15855">MRPSRNWAKFTVKPGQTGTIQPFDVTAANRYAKGKDPKAPSNASFIIQRIIIHGAPSTDPAAVQKAVSGAVITLEGQGGKKIELGPMFTRTKECNPWTSDEVYELEVPVSIPPASDYNVVISYEQPPALADTDSPVDLFVVVEGVEK</sequence>
<proteinExistence type="predicted"/>
<accession>A0A238ZK44</accession>
<reference evidence="2" key="1">
    <citation type="submission" date="2017-06" db="EMBL/GenBank/DDBJ databases">
        <authorList>
            <person name="Varghese N."/>
            <person name="Submissions S."/>
        </authorList>
    </citation>
    <scope>NUCLEOTIDE SEQUENCE [LARGE SCALE GENOMIC DNA]</scope>
    <source>
        <strain evidence="2">DSM 15668</strain>
    </source>
</reference>
<dbReference type="AlphaFoldDB" id="A0A238ZK44"/>
<evidence type="ECO:0000313" key="1">
    <source>
        <dbReference type="EMBL" id="SNR83431.1"/>
    </source>
</evidence>
<keyword evidence="2" id="KW-1185">Reference proteome</keyword>
<dbReference type="EMBL" id="FZOB01000009">
    <property type="protein sequence ID" value="SNR83431.1"/>
    <property type="molecule type" value="Genomic_DNA"/>
</dbReference>
<name>A0A238ZK44_9BACT</name>
<organism evidence="1 2">
    <name type="scientific">Desulfurobacterium atlanticum</name>
    <dbReference type="NCBI Taxonomy" id="240169"/>
    <lineage>
        <taxon>Bacteria</taxon>
        <taxon>Pseudomonadati</taxon>
        <taxon>Aquificota</taxon>
        <taxon>Aquificia</taxon>
        <taxon>Desulfurobacteriales</taxon>
        <taxon>Desulfurobacteriaceae</taxon>
        <taxon>Desulfurobacterium</taxon>
    </lineage>
</organism>